<dbReference type="AlphaFoldDB" id="A0A7J7DR77"/>
<evidence type="ECO:0000256" key="4">
    <source>
        <dbReference type="ARBA" id="ARBA00022516"/>
    </source>
</evidence>
<keyword evidence="8 18" id="KW-0925">Oxylipin biosynthesis</keyword>
<keyword evidence="4 18" id="KW-0444">Lipid biosynthesis</keyword>
<accession>A0A7J7DR77</accession>
<dbReference type="Proteomes" id="UP000593562">
    <property type="component" value="Unassembled WGS sequence"/>
</dbReference>
<dbReference type="PRINTS" id="PR00087">
    <property type="entry name" value="LIPOXYGENASE"/>
</dbReference>
<dbReference type="GO" id="GO:0034440">
    <property type="term" value="P:lipid oxidation"/>
    <property type="evidence" value="ECO:0007669"/>
    <property type="project" value="InterPro"/>
</dbReference>
<dbReference type="UniPathway" id="UPA00382"/>
<name>A0A7J7DR77_TRIWF</name>
<dbReference type="PROSITE" id="PS50095">
    <property type="entry name" value="PLAT"/>
    <property type="match status" value="1"/>
</dbReference>
<keyword evidence="13 17" id="KW-0408">Iron</keyword>
<evidence type="ECO:0000259" key="19">
    <source>
        <dbReference type="PROSITE" id="PS50095"/>
    </source>
</evidence>
<evidence type="ECO:0000256" key="10">
    <source>
        <dbReference type="ARBA" id="ARBA00022946"/>
    </source>
</evidence>
<dbReference type="SMART" id="SM00308">
    <property type="entry name" value="LH2"/>
    <property type="match status" value="1"/>
</dbReference>
<dbReference type="SUPFAM" id="SSF49723">
    <property type="entry name" value="Lipase/lipooxygenase domain (PLAT/LH2 domain)"/>
    <property type="match status" value="1"/>
</dbReference>
<dbReference type="InParanoid" id="A0A7J7DR77"/>
<evidence type="ECO:0000313" key="21">
    <source>
        <dbReference type="EMBL" id="KAF5748779.1"/>
    </source>
</evidence>
<dbReference type="PRINTS" id="PR00468">
    <property type="entry name" value="PLTLPOXGNASE"/>
</dbReference>
<dbReference type="InterPro" id="IPR000907">
    <property type="entry name" value="LipOase"/>
</dbReference>
<keyword evidence="11 17" id="KW-0223">Dioxygenase</keyword>
<dbReference type="InterPro" id="IPR027433">
    <property type="entry name" value="Lipoxygenase_dom_3"/>
</dbReference>
<keyword evidence="5" id="KW-0150">Chloroplast</keyword>
<dbReference type="PROSITE" id="PS51393">
    <property type="entry name" value="LIPOXYGENASE_3"/>
    <property type="match status" value="1"/>
</dbReference>
<dbReference type="GO" id="GO:0016165">
    <property type="term" value="F:linoleate 13S-lipoxygenase activity"/>
    <property type="evidence" value="ECO:0007669"/>
    <property type="project" value="UniProtKB-ARBA"/>
</dbReference>
<dbReference type="InterPro" id="IPR020833">
    <property type="entry name" value="LipOase_Fe_BS"/>
</dbReference>
<dbReference type="Gene3D" id="4.10.375.10">
    <property type="entry name" value="Lipoxygenase-1, Domain 2"/>
    <property type="match status" value="1"/>
</dbReference>
<evidence type="ECO:0000256" key="1">
    <source>
        <dbReference type="ARBA" id="ARBA00001962"/>
    </source>
</evidence>
<keyword evidence="10" id="KW-0809">Transit peptide</keyword>
<reference evidence="21 22" key="1">
    <citation type="journal article" date="2020" name="Nat. Commun.">
        <title>Genome of Tripterygium wilfordii and identification of cytochrome P450 involved in triptolide biosynthesis.</title>
        <authorList>
            <person name="Tu L."/>
            <person name="Su P."/>
            <person name="Zhang Z."/>
            <person name="Gao L."/>
            <person name="Wang J."/>
            <person name="Hu T."/>
            <person name="Zhou J."/>
            <person name="Zhang Y."/>
            <person name="Zhao Y."/>
            <person name="Liu Y."/>
            <person name="Song Y."/>
            <person name="Tong Y."/>
            <person name="Lu Y."/>
            <person name="Yang J."/>
            <person name="Xu C."/>
            <person name="Jia M."/>
            <person name="Peters R.J."/>
            <person name="Huang L."/>
            <person name="Gao W."/>
        </authorList>
    </citation>
    <scope>NUCLEOTIDE SEQUENCE [LARGE SCALE GENOMIC DNA]</scope>
    <source>
        <strain evidence="22">cv. XIE 37</strain>
        <tissue evidence="21">Leaf</tissue>
    </source>
</reference>
<dbReference type="GO" id="GO:0046872">
    <property type="term" value="F:metal ion binding"/>
    <property type="evidence" value="ECO:0007669"/>
    <property type="project" value="UniProtKB-UniRule"/>
</dbReference>
<organism evidence="21 22">
    <name type="scientific">Tripterygium wilfordii</name>
    <name type="common">Thunder God vine</name>
    <dbReference type="NCBI Taxonomy" id="458696"/>
    <lineage>
        <taxon>Eukaryota</taxon>
        <taxon>Viridiplantae</taxon>
        <taxon>Streptophyta</taxon>
        <taxon>Embryophyta</taxon>
        <taxon>Tracheophyta</taxon>
        <taxon>Spermatophyta</taxon>
        <taxon>Magnoliopsida</taxon>
        <taxon>eudicotyledons</taxon>
        <taxon>Gunneridae</taxon>
        <taxon>Pentapetalae</taxon>
        <taxon>rosids</taxon>
        <taxon>fabids</taxon>
        <taxon>Celastrales</taxon>
        <taxon>Celastraceae</taxon>
        <taxon>Tripterygium</taxon>
    </lineage>
</organism>
<dbReference type="Gene3D" id="3.10.450.60">
    <property type="match status" value="1"/>
</dbReference>
<dbReference type="PROSITE" id="PS00081">
    <property type="entry name" value="LIPOXYGENASE_2"/>
    <property type="match status" value="1"/>
</dbReference>
<evidence type="ECO:0000256" key="8">
    <source>
        <dbReference type="ARBA" id="ARBA00022767"/>
    </source>
</evidence>
<dbReference type="GO" id="GO:0009507">
    <property type="term" value="C:chloroplast"/>
    <property type="evidence" value="ECO:0007669"/>
    <property type="project" value="UniProtKB-SubCell"/>
</dbReference>
<evidence type="ECO:0000256" key="9">
    <source>
        <dbReference type="ARBA" id="ARBA00022832"/>
    </source>
</evidence>
<dbReference type="InterPro" id="IPR001246">
    <property type="entry name" value="LipOase_plant"/>
</dbReference>
<keyword evidence="22" id="KW-1185">Reference proteome</keyword>
<evidence type="ECO:0000256" key="5">
    <source>
        <dbReference type="ARBA" id="ARBA00022528"/>
    </source>
</evidence>
<evidence type="ECO:0000259" key="20">
    <source>
        <dbReference type="PROSITE" id="PS51393"/>
    </source>
</evidence>
<evidence type="ECO:0000256" key="13">
    <source>
        <dbReference type="ARBA" id="ARBA00023004"/>
    </source>
</evidence>
<dbReference type="InterPro" id="IPR001024">
    <property type="entry name" value="PLAT/LH2_dom"/>
</dbReference>
<gene>
    <name evidence="21" type="ORF">HS088_TW04G00737</name>
</gene>
<keyword evidence="9" id="KW-0276">Fatty acid metabolism</keyword>
<dbReference type="Pfam" id="PF01477">
    <property type="entry name" value="PLAT"/>
    <property type="match status" value="1"/>
</dbReference>
<dbReference type="EMBL" id="JAAARO010000004">
    <property type="protein sequence ID" value="KAF5748779.1"/>
    <property type="molecule type" value="Genomic_DNA"/>
</dbReference>
<comment type="pathway">
    <text evidence="18">Lipid metabolism; oxylipin biosynthesis.</text>
</comment>
<evidence type="ECO:0000256" key="11">
    <source>
        <dbReference type="ARBA" id="ARBA00022964"/>
    </source>
</evidence>
<dbReference type="Gene3D" id="1.20.245.10">
    <property type="entry name" value="Lipoxygenase-1, Domain 5"/>
    <property type="match status" value="1"/>
</dbReference>
<evidence type="ECO:0000256" key="2">
    <source>
        <dbReference type="ARBA" id="ARBA00004229"/>
    </source>
</evidence>
<dbReference type="InterPro" id="IPR020834">
    <property type="entry name" value="LipOase_CS"/>
</dbReference>
<dbReference type="GO" id="GO:0006633">
    <property type="term" value="P:fatty acid biosynthetic process"/>
    <property type="evidence" value="ECO:0007669"/>
    <property type="project" value="UniProtKB-KW"/>
</dbReference>
<comment type="similarity">
    <text evidence="3 17">Belongs to the lipoxygenase family.</text>
</comment>
<dbReference type="InterPro" id="IPR036392">
    <property type="entry name" value="PLAT/LH2_dom_sf"/>
</dbReference>
<comment type="cofactor">
    <cofactor evidence="1 17">
        <name>Fe cation</name>
        <dbReference type="ChEBI" id="CHEBI:24875"/>
    </cofactor>
</comment>
<evidence type="ECO:0000256" key="7">
    <source>
        <dbReference type="ARBA" id="ARBA00022723"/>
    </source>
</evidence>
<evidence type="ECO:0000256" key="3">
    <source>
        <dbReference type="ARBA" id="ARBA00009419"/>
    </source>
</evidence>
<dbReference type="FunCoup" id="A0A7J7DR77">
    <property type="interactions" value="62"/>
</dbReference>
<proteinExistence type="inferred from homology"/>
<dbReference type="GO" id="GO:0031408">
    <property type="term" value="P:oxylipin biosynthetic process"/>
    <property type="evidence" value="ECO:0007669"/>
    <property type="project" value="UniProtKB-UniRule"/>
</dbReference>
<protein>
    <recommendedName>
        <fullName evidence="18">Lipoxygenase</fullName>
        <ecNumber evidence="18">1.13.11.-</ecNumber>
    </recommendedName>
</protein>
<keyword evidence="14" id="KW-0443">Lipid metabolism</keyword>
<sequence>MLNPHVHQSHFAPSCLLSAFPLHSNFIHGNNHAPFSGRSRTSFNLIKTPNNKNVCRRLAGTNNIKATATFLETYVYAAPYTNTDTITATVTVTQPLSFRSTLKDEFVDATGKPILLELVSAEVDPQTGEKKPTIKQYAHRKNMFGLDVKYECEFEVPRDFGEVGAILVENEYPIEFYLHKIVLGFKDDNPKKVNFTCKSWIQPHQERRFFTDKSYLPSQTPSGLKRLRTVELEDLQGDGEGERKTGDRVYDYDVYNDLGNPDESKDLKRPVLGGKELPYPRRCRTGRPPCNTDPSFEAKGSGTFYVPRDEEFGSLKQEIYTKGKIFGLLFHNFWPSVESWFESYDAFPFFSDIGKLFGEGTHLPSIGDQEFWITYFHKIFRAIIEKTDALWRFEMPKTMLKDEFFWLRDEEFARQTLAGLNPLSIKLVKEWPLKSELDPHIYGPPESAITTELVEREINGIMTFDEALHQKKLFIIDYHDMLLPYVFKVREIEGMTLYGSRALFFLAPDGILKPLAIELVRPPMDGKPQWKQAFTPSRQSTSCWLWRLAKAHFVAHDAGYHQLVSHWLRTHCAAEPYVIATNRRLSVMHPIYRLLRPHLRYTMEINAQARQSLVSAGGFIEGLFSPNKYSLEISAVAYDKQWRFDCEALPKDLITRGLAEEDKTAPHGLKLTIEDYPYANDGLLIWDALKQWVSDYVNHYYPDPSFIESDTEIQEWWTEIRTVGHGDKKDEPWWPELKTPEDLIEIITTMVWVTSGHHAAVNFGQYAYGAYFPNRPTIARINMPNEDPSNGEWKDFLERPEAHLLKTFPKQSQATKLIAILDVLSCHSPDEEYLGKSMEASWEEDDVIAAAFKKFSQRIEQIEGIIDKRNANNNLNHRYGAGVLPYELLKPFSNPGVTGKGVPNSISI</sequence>
<dbReference type="SUPFAM" id="SSF48484">
    <property type="entry name" value="Lipoxigenase"/>
    <property type="match status" value="1"/>
</dbReference>
<comment type="subcellular location">
    <subcellularLocation>
        <location evidence="2">Plastid</location>
        <location evidence="2">Chloroplast</location>
    </subcellularLocation>
</comment>
<dbReference type="EC" id="1.13.11.-" evidence="18"/>
<dbReference type="FunFam" id="3.10.450.60:FF:000005">
    <property type="entry name" value="Lipoxygenase"/>
    <property type="match status" value="1"/>
</dbReference>
<keyword evidence="6" id="KW-0934">Plastid</keyword>
<dbReference type="Gene3D" id="4.10.372.10">
    <property type="entry name" value="Lipoxygenase-1, Domain 3"/>
    <property type="match status" value="1"/>
</dbReference>
<evidence type="ECO:0000256" key="16">
    <source>
        <dbReference type="PROSITE-ProRule" id="PRU00152"/>
    </source>
</evidence>
<evidence type="ECO:0000313" key="22">
    <source>
        <dbReference type="Proteomes" id="UP000593562"/>
    </source>
</evidence>
<evidence type="ECO:0000256" key="15">
    <source>
        <dbReference type="ARBA" id="ARBA00023160"/>
    </source>
</evidence>
<comment type="caution">
    <text evidence="16">Lacks conserved residue(s) required for the propagation of feature annotation.</text>
</comment>
<evidence type="ECO:0000256" key="12">
    <source>
        <dbReference type="ARBA" id="ARBA00023002"/>
    </source>
</evidence>
<feature type="domain" description="PLAT" evidence="19">
    <location>
        <begin position="96"/>
        <end position="215"/>
    </location>
</feature>
<evidence type="ECO:0000256" key="18">
    <source>
        <dbReference type="RuleBase" id="RU003975"/>
    </source>
</evidence>
<dbReference type="Pfam" id="PF00305">
    <property type="entry name" value="Lipoxygenase"/>
    <property type="match status" value="1"/>
</dbReference>
<dbReference type="PROSITE" id="PS00711">
    <property type="entry name" value="LIPOXYGENASE_1"/>
    <property type="match status" value="1"/>
</dbReference>
<evidence type="ECO:0000256" key="14">
    <source>
        <dbReference type="ARBA" id="ARBA00023098"/>
    </source>
</evidence>
<dbReference type="InterPro" id="IPR013819">
    <property type="entry name" value="LipOase_C"/>
</dbReference>
<dbReference type="FunFam" id="1.20.245.10:FF:000002">
    <property type="entry name" value="Lipoxygenase"/>
    <property type="match status" value="1"/>
</dbReference>
<keyword evidence="15 18" id="KW-0275">Fatty acid biosynthesis</keyword>
<keyword evidence="7 17" id="KW-0479">Metal-binding</keyword>
<evidence type="ECO:0000256" key="6">
    <source>
        <dbReference type="ARBA" id="ARBA00022640"/>
    </source>
</evidence>
<comment type="caution">
    <text evidence="21">The sequence shown here is derived from an EMBL/GenBank/DDBJ whole genome shotgun (WGS) entry which is preliminary data.</text>
</comment>
<comment type="function">
    <text evidence="18">Plant lipoxygenase may be involved in a number of diverse aspects of plant physiology including growth and development, pest resistance, and senescence or responses to wounding.</text>
</comment>
<evidence type="ECO:0000256" key="17">
    <source>
        <dbReference type="RuleBase" id="RU003974"/>
    </source>
</evidence>
<keyword evidence="12 17" id="KW-0560">Oxidoreductase</keyword>
<dbReference type="PANTHER" id="PTHR11771">
    <property type="entry name" value="LIPOXYGENASE"/>
    <property type="match status" value="1"/>
</dbReference>
<dbReference type="InterPro" id="IPR036226">
    <property type="entry name" value="LipOase_C_sf"/>
</dbReference>
<dbReference type="Gene3D" id="2.60.60.20">
    <property type="entry name" value="PLAT/LH2 domain"/>
    <property type="match status" value="1"/>
</dbReference>
<dbReference type="OrthoDB" id="407298at2759"/>
<feature type="domain" description="Lipoxygenase" evidence="20">
    <location>
        <begin position="214"/>
        <end position="908"/>
    </location>
</feature>